<dbReference type="InterPro" id="IPR032675">
    <property type="entry name" value="LRR_dom_sf"/>
</dbReference>
<evidence type="ECO:0000256" key="1">
    <source>
        <dbReference type="ARBA" id="ARBA00022614"/>
    </source>
</evidence>
<feature type="signal peptide" evidence="3">
    <location>
        <begin position="1"/>
        <end position="18"/>
    </location>
</feature>
<dbReference type="PANTHER" id="PTHR45712:SF22">
    <property type="entry name" value="INSULIN-LIKE GROWTH FACTOR-BINDING PROTEIN COMPLEX ACID LABILE SUBUNIT"/>
    <property type="match status" value="1"/>
</dbReference>
<evidence type="ECO:0000256" key="2">
    <source>
        <dbReference type="ARBA" id="ARBA00022737"/>
    </source>
</evidence>
<dbReference type="AlphaFoldDB" id="A0A9N9RRX4"/>
<protein>
    <submittedName>
        <fullName evidence="4">Uncharacterized protein</fullName>
    </submittedName>
</protein>
<keyword evidence="3" id="KW-0732">Signal</keyword>
<keyword evidence="1" id="KW-0433">Leucine-rich repeat</keyword>
<dbReference type="InterPro" id="IPR050333">
    <property type="entry name" value="SLRP"/>
</dbReference>
<evidence type="ECO:0000313" key="5">
    <source>
        <dbReference type="Proteomes" id="UP001153620"/>
    </source>
</evidence>
<dbReference type="InterPro" id="IPR026906">
    <property type="entry name" value="LRR_5"/>
</dbReference>
<dbReference type="EMBL" id="OU895878">
    <property type="protein sequence ID" value="CAG9803727.1"/>
    <property type="molecule type" value="Genomic_DNA"/>
</dbReference>
<dbReference type="Gene3D" id="3.80.10.10">
    <property type="entry name" value="Ribonuclease Inhibitor"/>
    <property type="match status" value="2"/>
</dbReference>
<keyword evidence="5" id="KW-1185">Reference proteome</keyword>
<sequence length="241" mass="26595">MKIYTVLVLTLFLKTYSADILSCGSSLGYSIPTMCRISGGSVADGESLQISNANANITTLSFSNTEFTSIPADTFVKFQNIKVFYVTNNNLKSFYGSSFQNAKQLTQMSLFTNQITAIPNQAFSLCSSLNKLSIYNNPIIDLSESPFAGLTQLQELSLEDLPLESFDSSIFVHLPALEKLDITNCSLRVIDKDFLDSNLNITEIKLYDNDIVTIEDGAFSTLVSLNYLDVSYNLLTSLKTV</sequence>
<dbReference type="InterPro" id="IPR001611">
    <property type="entry name" value="Leu-rich_rpt"/>
</dbReference>
<dbReference type="Proteomes" id="UP001153620">
    <property type="component" value="Chromosome 2"/>
</dbReference>
<dbReference type="OrthoDB" id="7783855at2759"/>
<dbReference type="Pfam" id="PF13306">
    <property type="entry name" value="LRR_5"/>
    <property type="match status" value="1"/>
</dbReference>
<feature type="chain" id="PRO_5040118372" evidence="3">
    <location>
        <begin position="19"/>
        <end position="241"/>
    </location>
</feature>
<dbReference type="SUPFAM" id="SSF52058">
    <property type="entry name" value="L domain-like"/>
    <property type="match status" value="1"/>
</dbReference>
<accession>A0A9N9RRX4</accession>
<evidence type="ECO:0000313" key="4">
    <source>
        <dbReference type="EMBL" id="CAG9803727.1"/>
    </source>
</evidence>
<keyword evidence="2" id="KW-0677">Repeat</keyword>
<reference evidence="4" key="2">
    <citation type="submission" date="2022-10" db="EMBL/GenBank/DDBJ databases">
        <authorList>
            <consortium name="ENA_rothamsted_submissions"/>
            <consortium name="culmorum"/>
            <person name="King R."/>
        </authorList>
    </citation>
    <scope>NUCLEOTIDE SEQUENCE</scope>
</reference>
<dbReference type="PANTHER" id="PTHR45712">
    <property type="entry name" value="AGAP008170-PA"/>
    <property type="match status" value="1"/>
</dbReference>
<organism evidence="4 5">
    <name type="scientific">Chironomus riparius</name>
    <dbReference type="NCBI Taxonomy" id="315576"/>
    <lineage>
        <taxon>Eukaryota</taxon>
        <taxon>Metazoa</taxon>
        <taxon>Ecdysozoa</taxon>
        <taxon>Arthropoda</taxon>
        <taxon>Hexapoda</taxon>
        <taxon>Insecta</taxon>
        <taxon>Pterygota</taxon>
        <taxon>Neoptera</taxon>
        <taxon>Endopterygota</taxon>
        <taxon>Diptera</taxon>
        <taxon>Nematocera</taxon>
        <taxon>Chironomoidea</taxon>
        <taxon>Chironomidae</taxon>
        <taxon>Chironominae</taxon>
        <taxon>Chironomus</taxon>
    </lineage>
</organism>
<gene>
    <name evidence="4" type="ORF">CHIRRI_LOCUS6623</name>
</gene>
<reference evidence="4" key="1">
    <citation type="submission" date="2022-01" db="EMBL/GenBank/DDBJ databases">
        <authorList>
            <person name="King R."/>
        </authorList>
    </citation>
    <scope>NUCLEOTIDE SEQUENCE</scope>
</reference>
<dbReference type="Pfam" id="PF13855">
    <property type="entry name" value="LRR_8"/>
    <property type="match status" value="1"/>
</dbReference>
<evidence type="ECO:0000256" key="3">
    <source>
        <dbReference type="SAM" id="SignalP"/>
    </source>
</evidence>
<name>A0A9N9RRX4_9DIPT</name>
<proteinExistence type="predicted"/>